<keyword evidence="3" id="KW-1185">Reference proteome</keyword>
<evidence type="ECO:0000256" key="1">
    <source>
        <dbReference type="ARBA" id="ARBA00022723"/>
    </source>
</evidence>
<sequence length="448" mass="51511">MTSEDKGLAIVTSSHCEHARRKASFIRYRGRPFRTRCGPISTNSRRVKKSTFDLAYNPQFLRMKFRIKVANFIFHTGKVLDDISHCGYYAVVPLIGNEQIEEADVDESTFGKHYVPEDDVFVSPDWTPHEEKYLPCLDRRCVCPYFNGSIHKNDCVLPGGKILAKAHRQEIRTLDDNKRKQFENVLNWMKVSGLYNRIARVHKYSGVHSGPAFTLWHREYLKRFELVIRHYLPDPNMGVPYWDSTLDAELPEPKDSMILSDIFLGTSNEDGFVVTGPYANWTTMEGRASIYREVGENESGELLNNARVDWIVNNPDINMSRTERERDYPASDEKCFPPWHNADSIMPMLHPLTNRDALSNGYTDEMYEFAPRPTCTRAHPTCKSKYLFCHVPKNGEAQCMGKIRLGGKCTGFEGTEICFIGECINGVCELHRKPPPKLKKTDQGDWYM</sequence>
<dbReference type="OMA" id="AFTLWHR"/>
<dbReference type="PROSITE" id="PS00497">
    <property type="entry name" value="TYROSINASE_1"/>
    <property type="match status" value="1"/>
</dbReference>
<protein>
    <submittedName>
        <fullName evidence="4">Tyrosinase_Cu-bd domain-containing protein</fullName>
    </submittedName>
</protein>
<keyword evidence="1" id="KW-0479">Metal-binding</keyword>
<name>A0A7I4XU05_HAECO</name>
<dbReference type="GO" id="GO:0046872">
    <property type="term" value="F:metal ion binding"/>
    <property type="evidence" value="ECO:0007669"/>
    <property type="project" value="UniProtKB-KW"/>
</dbReference>
<dbReference type="Pfam" id="PF00264">
    <property type="entry name" value="Tyrosinase"/>
    <property type="match status" value="1"/>
</dbReference>
<dbReference type="WBParaSite" id="HCON_00011220-00001">
    <property type="protein sequence ID" value="HCON_00011220-00001"/>
    <property type="gene ID" value="HCON_00011220"/>
</dbReference>
<dbReference type="OrthoDB" id="6132182at2759"/>
<dbReference type="SUPFAM" id="SSF48056">
    <property type="entry name" value="Di-copper centre-containing domain"/>
    <property type="match status" value="1"/>
</dbReference>
<feature type="domain" description="Tyrosinase copper-binding" evidence="2">
    <location>
        <begin position="208"/>
        <end position="225"/>
    </location>
</feature>
<dbReference type="GO" id="GO:0016491">
    <property type="term" value="F:oxidoreductase activity"/>
    <property type="evidence" value="ECO:0007669"/>
    <property type="project" value="InterPro"/>
</dbReference>
<dbReference type="InterPro" id="IPR008922">
    <property type="entry name" value="Di-copper_centre_dom_sf"/>
</dbReference>
<dbReference type="PANTHER" id="PTHR11474:SF50">
    <property type="entry name" value="TYROSINASE COPPER-BINDING DOMAIN-CONTAINING PROTEIN"/>
    <property type="match status" value="1"/>
</dbReference>
<dbReference type="Gene3D" id="1.10.1280.10">
    <property type="entry name" value="Di-copper center containing domain from catechol oxidase"/>
    <property type="match status" value="1"/>
</dbReference>
<dbReference type="InterPro" id="IPR002227">
    <property type="entry name" value="Tyrosinase_Cu-bd"/>
</dbReference>
<evidence type="ECO:0000313" key="3">
    <source>
        <dbReference type="Proteomes" id="UP000025227"/>
    </source>
</evidence>
<dbReference type="AlphaFoldDB" id="A0A7I4XU05"/>
<evidence type="ECO:0000313" key="4">
    <source>
        <dbReference type="WBParaSite" id="HCON_00011220-00001"/>
    </source>
</evidence>
<dbReference type="PANTHER" id="PTHR11474">
    <property type="entry name" value="TYROSINASE FAMILY MEMBER"/>
    <property type="match status" value="1"/>
</dbReference>
<organism evidence="3 4">
    <name type="scientific">Haemonchus contortus</name>
    <name type="common">Barber pole worm</name>
    <dbReference type="NCBI Taxonomy" id="6289"/>
    <lineage>
        <taxon>Eukaryota</taxon>
        <taxon>Metazoa</taxon>
        <taxon>Ecdysozoa</taxon>
        <taxon>Nematoda</taxon>
        <taxon>Chromadorea</taxon>
        <taxon>Rhabditida</taxon>
        <taxon>Rhabditina</taxon>
        <taxon>Rhabditomorpha</taxon>
        <taxon>Strongyloidea</taxon>
        <taxon>Trichostrongylidae</taxon>
        <taxon>Haemonchus</taxon>
    </lineage>
</organism>
<reference evidence="4" key="1">
    <citation type="submission" date="2020-12" db="UniProtKB">
        <authorList>
            <consortium name="WormBaseParasite"/>
        </authorList>
    </citation>
    <scope>IDENTIFICATION</scope>
    <source>
        <strain evidence="4">MHco3</strain>
    </source>
</reference>
<proteinExistence type="predicted"/>
<accession>A0A7I4XU05</accession>
<dbReference type="InterPro" id="IPR050316">
    <property type="entry name" value="Tyrosinase/Hemocyanin"/>
</dbReference>
<dbReference type="Proteomes" id="UP000025227">
    <property type="component" value="Unplaced"/>
</dbReference>
<evidence type="ECO:0000259" key="2">
    <source>
        <dbReference type="PROSITE" id="PS00497"/>
    </source>
</evidence>